<gene>
    <name evidence="5" type="ORF">I5776_18865</name>
</gene>
<evidence type="ECO:0000256" key="1">
    <source>
        <dbReference type="ARBA" id="ARBA00008361"/>
    </source>
</evidence>
<dbReference type="RefSeq" id="WP_018665430.1">
    <property type="nucleotide sequence ID" value="NZ_CP065425.1"/>
</dbReference>
<organism evidence="5 6">
    <name type="scientific">Heyndrickxia vini</name>
    <dbReference type="NCBI Taxonomy" id="1476025"/>
    <lineage>
        <taxon>Bacteria</taxon>
        <taxon>Bacillati</taxon>
        <taxon>Bacillota</taxon>
        <taxon>Bacilli</taxon>
        <taxon>Bacillales</taxon>
        <taxon>Bacillaceae</taxon>
        <taxon>Heyndrickxia</taxon>
    </lineage>
</organism>
<name>A0ABX7DZW6_9BACI</name>
<evidence type="ECO:0000313" key="5">
    <source>
        <dbReference type="EMBL" id="QQZ09023.1"/>
    </source>
</evidence>
<keyword evidence="6" id="KW-1185">Reference proteome</keyword>
<dbReference type="PANTHER" id="PTHR44942">
    <property type="entry name" value="METHYLTRANSF_11 DOMAIN-CONTAINING PROTEIN"/>
    <property type="match status" value="1"/>
</dbReference>
<reference evidence="5 6" key="1">
    <citation type="submission" date="2020-11" db="EMBL/GenBank/DDBJ databases">
        <title>Taxonomic evaluation of the Bacillus sporothermodurans group of bacteria based on whole genome sequences.</title>
        <authorList>
            <person name="Fiedler G."/>
            <person name="Herbstmann A.-D."/>
            <person name="Doll E."/>
            <person name="Wenning M."/>
            <person name="Brinks E."/>
            <person name="Kabisch J."/>
            <person name="Breitenwieser F."/>
            <person name="Lappann M."/>
            <person name="Boehnlein C."/>
            <person name="Franz C."/>
        </authorList>
    </citation>
    <scope>NUCLEOTIDE SEQUENCE [LARGE SCALE GENOMIC DNA]</scope>
    <source>
        <strain evidence="5 6">JCM 19841</strain>
    </source>
</reference>
<evidence type="ECO:0000259" key="4">
    <source>
        <dbReference type="Pfam" id="PF08241"/>
    </source>
</evidence>
<dbReference type="InterPro" id="IPR051052">
    <property type="entry name" value="Diverse_substrate_MTase"/>
</dbReference>
<dbReference type="SUPFAM" id="SSF53335">
    <property type="entry name" value="S-adenosyl-L-methionine-dependent methyltransferases"/>
    <property type="match status" value="1"/>
</dbReference>
<protein>
    <submittedName>
        <fullName evidence="5">Methyltransferase domain-containing protein</fullName>
    </submittedName>
</protein>
<dbReference type="CDD" id="cd02440">
    <property type="entry name" value="AdoMet_MTases"/>
    <property type="match status" value="1"/>
</dbReference>
<evidence type="ECO:0000256" key="3">
    <source>
        <dbReference type="ARBA" id="ARBA00022679"/>
    </source>
</evidence>
<dbReference type="InterPro" id="IPR029063">
    <property type="entry name" value="SAM-dependent_MTases_sf"/>
</dbReference>
<keyword evidence="2 5" id="KW-0489">Methyltransferase</keyword>
<dbReference type="Gene3D" id="3.40.50.150">
    <property type="entry name" value="Vaccinia Virus protein VP39"/>
    <property type="match status" value="1"/>
</dbReference>
<dbReference type="GO" id="GO:0032259">
    <property type="term" value="P:methylation"/>
    <property type="evidence" value="ECO:0007669"/>
    <property type="project" value="UniProtKB-KW"/>
</dbReference>
<dbReference type="Proteomes" id="UP000595691">
    <property type="component" value="Chromosome"/>
</dbReference>
<comment type="similarity">
    <text evidence="1">Belongs to the methyltransferase superfamily.</text>
</comment>
<accession>A0ABX7DZW6</accession>
<dbReference type="PANTHER" id="PTHR44942:SF4">
    <property type="entry name" value="METHYLTRANSFERASE TYPE 11 DOMAIN-CONTAINING PROTEIN"/>
    <property type="match status" value="1"/>
</dbReference>
<feature type="domain" description="Methyltransferase type 11" evidence="4">
    <location>
        <begin position="40"/>
        <end position="132"/>
    </location>
</feature>
<sequence length="228" mass="26227">MSITGSQFDKVAEEYDFVTNLLNDNTFFIANMPIEKGRALDIGCGTGILVYELSNYFSEVVGIDISEGMLEFANKKRQCSNISYLKMDAENLSLGYKFAYIVSRTTFHHLRDISIVINQMKELLYEGGKIVILDNVSKVETPPTYVYILGAIQEFLPNCFKFGVKNAVRVFKYNTSKSWLEHLASDKYLSEQKYYEIYGKLLPNCTFRRMNWAMGIIWEKPIVSMITE</sequence>
<dbReference type="EMBL" id="CP065425">
    <property type="protein sequence ID" value="QQZ09023.1"/>
    <property type="molecule type" value="Genomic_DNA"/>
</dbReference>
<dbReference type="Pfam" id="PF08241">
    <property type="entry name" value="Methyltransf_11"/>
    <property type="match status" value="1"/>
</dbReference>
<dbReference type="InterPro" id="IPR013216">
    <property type="entry name" value="Methyltransf_11"/>
</dbReference>
<evidence type="ECO:0000313" key="6">
    <source>
        <dbReference type="Proteomes" id="UP000595691"/>
    </source>
</evidence>
<dbReference type="GO" id="GO:0008168">
    <property type="term" value="F:methyltransferase activity"/>
    <property type="evidence" value="ECO:0007669"/>
    <property type="project" value="UniProtKB-KW"/>
</dbReference>
<proteinExistence type="inferred from homology"/>
<evidence type="ECO:0000256" key="2">
    <source>
        <dbReference type="ARBA" id="ARBA00022603"/>
    </source>
</evidence>
<keyword evidence="3" id="KW-0808">Transferase</keyword>